<comment type="similarity">
    <text evidence="1">Belongs to the IWR1/SLC7A6OS family.</text>
</comment>
<feature type="compositionally biased region" description="Basic and acidic residues" evidence="2">
    <location>
        <begin position="463"/>
        <end position="474"/>
    </location>
</feature>
<evidence type="ECO:0000256" key="1">
    <source>
        <dbReference type="ARBA" id="ARBA00010218"/>
    </source>
</evidence>
<feature type="domain" description="Transcription factor Iwr1" evidence="3">
    <location>
        <begin position="371"/>
        <end position="432"/>
    </location>
</feature>
<dbReference type="AlphaFoldDB" id="A0AAQ3NS61"/>
<proteinExistence type="inferred from homology"/>
<gene>
    <name evidence="4" type="ORF">V8G54_011373</name>
</gene>
<evidence type="ECO:0000259" key="3">
    <source>
        <dbReference type="Pfam" id="PF08574"/>
    </source>
</evidence>
<accession>A0AAQ3NS61</accession>
<dbReference type="EMBL" id="CP144697">
    <property type="protein sequence ID" value="WVZ13807.1"/>
    <property type="molecule type" value="Genomic_DNA"/>
</dbReference>
<dbReference type="InterPro" id="IPR013883">
    <property type="entry name" value="TF_Iwr1_dom"/>
</dbReference>
<dbReference type="PANTHER" id="PTHR31934">
    <property type="entry name" value="ALPHA/BETA-HYDROLASES SUPERFAMILY PROTEIN"/>
    <property type="match status" value="1"/>
</dbReference>
<dbReference type="Pfam" id="PF08574">
    <property type="entry name" value="Iwr1"/>
    <property type="match status" value="1"/>
</dbReference>
<feature type="region of interest" description="Disordered" evidence="2">
    <location>
        <begin position="402"/>
        <end position="504"/>
    </location>
</feature>
<feature type="compositionally biased region" description="Acidic residues" evidence="2">
    <location>
        <begin position="402"/>
        <end position="420"/>
    </location>
</feature>
<feature type="compositionally biased region" description="Acidic residues" evidence="2">
    <location>
        <begin position="429"/>
        <end position="448"/>
    </location>
</feature>
<feature type="compositionally biased region" description="Acidic residues" evidence="2">
    <location>
        <begin position="475"/>
        <end position="498"/>
    </location>
</feature>
<evidence type="ECO:0000313" key="5">
    <source>
        <dbReference type="Proteomes" id="UP001374535"/>
    </source>
</evidence>
<evidence type="ECO:0000313" key="4">
    <source>
        <dbReference type="EMBL" id="WVZ13807.1"/>
    </source>
</evidence>
<name>A0AAQ3NS61_VIGMU</name>
<evidence type="ECO:0000256" key="2">
    <source>
        <dbReference type="SAM" id="MobiDB-lite"/>
    </source>
</evidence>
<sequence length="504" mass="57030">MKFHSLQNSCFSFSLTTEQTIHFVIRQISPLAAAAETTVLLRSVPALSSPLIVSLPLLSSKKTQTLSHSNPSLKTLLRSVVQALPKKTRSWFNGRDCTVSIEPSLGFKDDRVVYVVEGAAGVHKALEFSSLTLKLNRLEKSDNMAESSSAAPSLPKPVVVRVKRKPSQFPLDAFWLEINERPLKRSLLDLGNLTISGSAQKVEFHSKKVFVQHVETISSSEVTFDIVQSFVCAELDPGSSCASILKSKFEERKNFFKRNNKQDQLLVKAKQEKESLAKDARFEQIWKSRKGNKGTGTTHDKELQEICNFYDIVRVDNEEKKKEVQPQEISLEDQRLLSSYLPLLREFIPNAAEEVEADLIAHLSGHSKGENYVYDLYTVTDEMDINPEDTLASYPLVQVEEEEDYYDGPDDSDYESDDSNAENNPLNDYPDEISEEDEEEVEDSESESEGVNGDASNESSNEDTEHHGFSKDDADPYDEDFDEYEGVCNDDDNDEDEDWRWSYR</sequence>
<reference evidence="4 5" key="1">
    <citation type="journal article" date="2023" name="Life. Sci Alliance">
        <title>Evolutionary insights into 3D genome organization and epigenetic landscape of Vigna mungo.</title>
        <authorList>
            <person name="Junaid A."/>
            <person name="Singh B."/>
            <person name="Bhatia S."/>
        </authorList>
    </citation>
    <scope>NUCLEOTIDE SEQUENCE [LARGE SCALE GENOMIC DNA]</scope>
    <source>
        <strain evidence="4">Urdbean</strain>
    </source>
</reference>
<dbReference type="PANTHER" id="PTHR31934:SF2">
    <property type="entry name" value="RNA-DIRECTED DNA METHYLATION 4"/>
    <property type="match status" value="1"/>
</dbReference>
<keyword evidence="5" id="KW-1185">Reference proteome</keyword>
<dbReference type="Proteomes" id="UP001374535">
    <property type="component" value="Chromosome 4"/>
</dbReference>
<protein>
    <recommendedName>
        <fullName evidence="3">Transcription factor Iwr1 domain-containing protein</fullName>
    </recommendedName>
</protein>
<organism evidence="4 5">
    <name type="scientific">Vigna mungo</name>
    <name type="common">Black gram</name>
    <name type="synonym">Phaseolus mungo</name>
    <dbReference type="NCBI Taxonomy" id="3915"/>
    <lineage>
        <taxon>Eukaryota</taxon>
        <taxon>Viridiplantae</taxon>
        <taxon>Streptophyta</taxon>
        <taxon>Embryophyta</taxon>
        <taxon>Tracheophyta</taxon>
        <taxon>Spermatophyta</taxon>
        <taxon>Magnoliopsida</taxon>
        <taxon>eudicotyledons</taxon>
        <taxon>Gunneridae</taxon>
        <taxon>Pentapetalae</taxon>
        <taxon>rosids</taxon>
        <taxon>fabids</taxon>
        <taxon>Fabales</taxon>
        <taxon>Fabaceae</taxon>
        <taxon>Papilionoideae</taxon>
        <taxon>50 kb inversion clade</taxon>
        <taxon>NPAAA clade</taxon>
        <taxon>indigoferoid/millettioid clade</taxon>
        <taxon>Phaseoleae</taxon>
        <taxon>Vigna</taxon>
    </lineage>
</organism>